<proteinExistence type="predicted"/>
<dbReference type="EMBL" id="JACIVA010000040">
    <property type="protein sequence ID" value="MBB1097093.1"/>
    <property type="molecule type" value="Genomic_DNA"/>
</dbReference>
<name>A0A7W3UK42_9LACO</name>
<dbReference type="AlphaFoldDB" id="A0A7W3UK42"/>
<organism evidence="1 2">
    <name type="scientific">Limosilactobacillus rudii</name>
    <dbReference type="NCBI Taxonomy" id="2759755"/>
    <lineage>
        <taxon>Bacteria</taxon>
        <taxon>Bacillati</taxon>
        <taxon>Bacillota</taxon>
        <taxon>Bacilli</taxon>
        <taxon>Lactobacillales</taxon>
        <taxon>Lactobacillaceae</taxon>
        <taxon>Limosilactobacillus</taxon>
    </lineage>
</organism>
<reference evidence="1 2" key="1">
    <citation type="submission" date="2020-07" db="EMBL/GenBank/DDBJ databases">
        <title>Description of Limosilactobacillus balticus sp. nov., Limosilactobacillus agrestis sp. nov., Limosilactobacillus albertensis sp. nov., Limosilactobacillus rudii sp. nov., Limosilactobacillus fastidiosus sp. nov., five novel Limosilactobacillus species isolated from the vertebrate gastrointestinal tract, and proposal of 6 subspecies of Limosilactobacillus reuteri adapted to the gastrointestinal tract of specific vertebrate hosts.</title>
        <authorList>
            <person name="Li F."/>
            <person name="Cheng C."/>
            <person name="Zheng J."/>
            <person name="Quevedo R.M."/>
            <person name="Li J."/>
            <person name="Roos S."/>
            <person name="Gaenzle M.G."/>
            <person name="Walter J."/>
        </authorList>
    </citation>
    <scope>NUCLEOTIDE SEQUENCE [LARGE SCALE GENOMIC DNA]</scope>
    <source>
        <strain evidence="1 2">STM2_1</strain>
    </source>
</reference>
<protein>
    <submittedName>
        <fullName evidence="1">Uncharacterized protein</fullName>
    </submittedName>
</protein>
<sequence length="357" mass="42155">MLKNFFLRRKKDSRQYTSEDKNEVECQKLEKKVDKELGGGLKKFKRLNYNYWDFSTLQYREQLINYLKKDIIYVYVLAKNADSDIDREIYANTLCGNLCSFIDLYAQVLNIFYRLGLKPLRNNFSPTLLNPTTNIIDQAINGNLKKCNKQESATSWGKVKEMIGRKYDVQNDYYEKAKAILDSNPNITAMKNLRNYSVHYQPLFSRFEIWSKNNNIMFSVNSNNRASDQYQKFVELAHRVIKKELLAIHYFDGMCFDQKMVPKDRKNERVSIFRCDNCNSELMVTDYFKDFLKEKCKLKILCERCKQYSTITDTGKTQIVHPEKYDSLLVNELNNMDIIDSNGRSIFQDINDSNTQE</sequence>
<accession>A0A7W3UK42</accession>
<keyword evidence="2" id="KW-1185">Reference proteome</keyword>
<evidence type="ECO:0000313" key="2">
    <source>
        <dbReference type="Proteomes" id="UP000517106"/>
    </source>
</evidence>
<gene>
    <name evidence="1" type="ORF">H5S09_03885</name>
</gene>
<dbReference type="Proteomes" id="UP000517106">
    <property type="component" value="Unassembled WGS sequence"/>
</dbReference>
<evidence type="ECO:0000313" key="1">
    <source>
        <dbReference type="EMBL" id="MBB1097093.1"/>
    </source>
</evidence>
<dbReference type="RefSeq" id="WP_182595840.1">
    <property type="nucleotide sequence ID" value="NZ_JACIVA010000040.1"/>
</dbReference>
<comment type="caution">
    <text evidence="1">The sequence shown here is derived from an EMBL/GenBank/DDBJ whole genome shotgun (WGS) entry which is preliminary data.</text>
</comment>